<evidence type="ECO:0000313" key="3">
    <source>
        <dbReference type="Proteomes" id="UP000008815"/>
    </source>
</evidence>
<dbReference type="HOGENOM" id="CLU_046550_5_1_4"/>
<dbReference type="PANTHER" id="PTHR11106">
    <property type="entry name" value="GANGLIOSIDE INDUCED DIFFERENTIATION ASSOCIATED PROTEIN 2-RELATED"/>
    <property type="match status" value="1"/>
</dbReference>
<protein>
    <submittedName>
        <fullName evidence="2">RNA-directed RNA polymerase</fullName>
        <ecNumber evidence="2">2.7.7.48</ecNumber>
    </submittedName>
</protein>
<evidence type="ECO:0000259" key="1">
    <source>
        <dbReference type="PROSITE" id="PS51154"/>
    </source>
</evidence>
<name>A0A0H3KHT1_BURM1</name>
<keyword evidence="3" id="KW-1185">Reference proteome</keyword>
<gene>
    <name evidence="2" type="ordered locus">BMULJ_02804</name>
</gene>
<dbReference type="GO" id="GO:0061463">
    <property type="term" value="F:O-acetyl-ADP-ribose deacetylase activity"/>
    <property type="evidence" value="ECO:0007669"/>
    <property type="project" value="TreeGrafter"/>
</dbReference>
<dbReference type="EC" id="2.7.7.48" evidence="2"/>
<dbReference type="PANTHER" id="PTHR11106:SF27">
    <property type="entry name" value="MACRO DOMAIN-CONTAINING PROTEIN"/>
    <property type="match status" value="1"/>
</dbReference>
<dbReference type="InterPro" id="IPR043472">
    <property type="entry name" value="Macro_dom-like"/>
</dbReference>
<dbReference type="Proteomes" id="UP000008815">
    <property type="component" value="Chromosome 1"/>
</dbReference>
<dbReference type="EMBL" id="AP009385">
    <property type="protein sequence ID" value="BAG44692.1"/>
    <property type="molecule type" value="Genomic_DNA"/>
</dbReference>
<dbReference type="GO" id="GO:0003968">
    <property type="term" value="F:RNA-directed RNA polymerase activity"/>
    <property type="evidence" value="ECO:0007669"/>
    <property type="project" value="UniProtKB-KW"/>
</dbReference>
<dbReference type="NCBIfam" id="NF001664">
    <property type="entry name" value="PRK00431.1-6"/>
    <property type="match status" value="1"/>
</dbReference>
<dbReference type="AlphaFoldDB" id="A0A0H3KHT1"/>
<dbReference type="Gene3D" id="3.40.220.10">
    <property type="entry name" value="Leucine Aminopeptidase, subunit E, domain 1"/>
    <property type="match status" value="1"/>
</dbReference>
<reference evidence="2 3" key="1">
    <citation type="submission" date="2007-04" db="EMBL/GenBank/DDBJ databases">
        <title>Complete genome sequence of Burkholderia multivorans ATCC 17616.</title>
        <authorList>
            <person name="Ohtsubo Y."/>
            <person name="Yamashita A."/>
            <person name="Kurokawa K."/>
            <person name="Takami H."/>
            <person name="Yuhara S."/>
            <person name="Nishiyama E."/>
            <person name="Endo R."/>
            <person name="Miyazaki R."/>
            <person name="Ono A."/>
            <person name="Yano K."/>
            <person name="Ito M."/>
            <person name="Sota M."/>
            <person name="Yuji N."/>
            <person name="Hattori M."/>
            <person name="Tsuda M."/>
        </authorList>
    </citation>
    <scope>NUCLEOTIDE SEQUENCE [LARGE SCALE GENOMIC DNA]</scope>
    <source>
        <strain evidence="3">ATCC 17616 / 249</strain>
    </source>
</reference>
<dbReference type="eggNOG" id="COG2110">
    <property type="taxonomic scope" value="Bacteria"/>
</dbReference>
<dbReference type="STRING" id="395019.BMULJ_02804"/>
<dbReference type="PROSITE" id="PS51154">
    <property type="entry name" value="MACRO"/>
    <property type="match status" value="1"/>
</dbReference>
<keyword evidence="2" id="KW-0696">RNA-directed RNA polymerase</keyword>
<dbReference type="GeneID" id="89571382"/>
<dbReference type="RefSeq" id="WP_006398191.1">
    <property type="nucleotide sequence ID" value="NC_010084.1"/>
</dbReference>
<proteinExistence type="predicted"/>
<dbReference type="KEGG" id="bmj:BMULJ_02804"/>
<sequence length="174" mass="18219">MLQIGSTTLDAQCVDITTLEVDAIVNAANGSLLGGGGVDGAIHRAAGPGLLAECRTLGGCDTGDAKLTRGHRLPARYVIHAVGPVWHGGDRGEPRLLASCYRRAIELADEAGATSIAFPAISCGIYRYPADRAVDIAVGTVVEMLPQAPGITRVIFACFSPDIYDLYRARLARA</sequence>
<dbReference type="CDD" id="cd02908">
    <property type="entry name" value="Macro_OAADPr_deacetylase"/>
    <property type="match status" value="1"/>
</dbReference>
<feature type="domain" description="Macro" evidence="1">
    <location>
        <begin position="1"/>
        <end position="174"/>
    </location>
</feature>
<dbReference type="SUPFAM" id="SSF52949">
    <property type="entry name" value="Macro domain-like"/>
    <property type="match status" value="1"/>
</dbReference>
<organism evidence="2 3">
    <name type="scientific">Burkholderia multivorans (strain ATCC 17616 / 249)</name>
    <dbReference type="NCBI Taxonomy" id="395019"/>
    <lineage>
        <taxon>Bacteria</taxon>
        <taxon>Pseudomonadati</taxon>
        <taxon>Pseudomonadota</taxon>
        <taxon>Betaproteobacteria</taxon>
        <taxon>Burkholderiales</taxon>
        <taxon>Burkholderiaceae</taxon>
        <taxon>Burkholderia</taxon>
        <taxon>Burkholderia cepacia complex</taxon>
    </lineage>
</organism>
<keyword evidence="2" id="KW-0808">Transferase</keyword>
<keyword evidence="2" id="KW-0548">Nucleotidyltransferase</keyword>
<dbReference type="SMART" id="SM00506">
    <property type="entry name" value="A1pp"/>
    <property type="match status" value="1"/>
</dbReference>
<dbReference type="KEGG" id="bmu:Bmul_0451"/>
<evidence type="ECO:0000313" key="2">
    <source>
        <dbReference type="EMBL" id="BAG44692.1"/>
    </source>
</evidence>
<dbReference type="Pfam" id="PF01661">
    <property type="entry name" value="Macro"/>
    <property type="match status" value="1"/>
</dbReference>
<accession>A0A0H3KHT1</accession>
<dbReference type="InterPro" id="IPR002589">
    <property type="entry name" value="Macro_dom"/>
</dbReference>